<dbReference type="InterPro" id="IPR001497">
    <property type="entry name" value="MethylDNA_cys_MeTrfase_AS"/>
</dbReference>
<dbReference type="EC" id="2.1.1.63" evidence="9"/>
<feature type="domain" description="Methylated-DNA-[protein]-cysteine S-methyltransferase DNA binding" evidence="10">
    <location>
        <begin position="81"/>
        <end position="160"/>
    </location>
</feature>
<evidence type="ECO:0000256" key="9">
    <source>
        <dbReference type="HAMAP-Rule" id="MF_00772"/>
    </source>
</evidence>
<dbReference type="GO" id="GO:0006307">
    <property type="term" value="P:DNA alkylation repair"/>
    <property type="evidence" value="ECO:0007669"/>
    <property type="project" value="UniProtKB-UniRule"/>
</dbReference>
<dbReference type="CDD" id="cd06445">
    <property type="entry name" value="ATase"/>
    <property type="match status" value="1"/>
</dbReference>
<dbReference type="EMBL" id="CP047156">
    <property type="protein sequence ID" value="QHC01240.1"/>
    <property type="molecule type" value="Genomic_DNA"/>
</dbReference>
<dbReference type="PANTHER" id="PTHR10815">
    <property type="entry name" value="METHYLATED-DNA--PROTEIN-CYSTEINE METHYLTRANSFERASE"/>
    <property type="match status" value="1"/>
</dbReference>
<dbReference type="InParanoid" id="A0A7L4YQ37"/>
<reference evidence="12 13" key="1">
    <citation type="journal article" date="2018" name="Int. J. Syst. Evol. Microbiol.">
        <title>Epidermidibacterium keratini gen. nov., sp. nov., a member of the family Sporichthyaceae, isolated from keratin epidermis.</title>
        <authorList>
            <person name="Lee D.G."/>
            <person name="Trujillo M.E."/>
            <person name="Kang S."/>
            <person name="Nam J.J."/>
            <person name="Kim Y.J."/>
        </authorList>
    </citation>
    <scope>NUCLEOTIDE SEQUENCE [LARGE SCALE GENOMIC DNA]</scope>
    <source>
        <strain evidence="12 13">EPI-7</strain>
    </source>
</reference>
<comment type="catalytic activity">
    <reaction evidence="1 9">
        <text>a 4-O-methyl-thymidine in DNA + L-cysteinyl-[protein] = a thymidine in DNA + S-methyl-L-cysteinyl-[protein]</text>
        <dbReference type="Rhea" id="RHEA:53428"/>
        <dbReference type="Rhea" id="RHEA-COMP:10131"/>
        <dbReference type="Rhea" id="RHEA-COMP:10132"/>
        <dbReference type="Rhea" id="RHEA-COMP:13555"/>
        <dbReference type="Rhea" id="RHEA-COMP:13556"/>
        <dbReference type="ChEBI" id="CHEBI:29950"/>
        <dbReference type="ChEBI" id="CHEBI:82612"/>
        <dbReference type="ChEBI" id="CHEBI:137386"/>
        <dbReference type="ChEBI" id="CHEBI:137387"/>
        <dbReference type="EC" id="2.1.1.63"/>
    </reaction>
</comment>
<organism evidence="12 13">
    <name type="scientific">Epidermidibacterium keratini</name>
    <dbReference type="NCBI Taxonomy" id="1891644"/>
    <lineage>
        <taxon>Bacteria</taxon>
        <taxon>Bacillati</taxon>
        <taxon>Actinomycetota</taxon>
        <taxon>Actinomycetes</taxon>
        <taxon>Sporichthyales</taxon>
        <taxon>Sporichthyaceae</taxon>
        <taxon>Epidermidibacterium</taxon>
    </lineage>
</organism>
<evidence type="ECO:0000259" key="10">
    <source>
        <dbReference type="Pfam" id="PF01035"/>
    </source>
</evidence>
<dbReference type="GO" id="GO:0003908">
    <property type="term" value="F:methylated-DNA-[protein]-cysteine S-methyltransferase activity"/>
    <property type="evidence" value="ECO:0007669"/>
    <property type="project" value="UniProtKB-UniRule"/>
</dbReference>
<comment type="miscellaneous">
    <text evidence="9">This enzyme catalyzes only one turnover and therefore is not strictly catalytic. According to one definition, an enzyme is a biocatalyst that acts repeatedly and over many reaction cycles.</text>
</comment>
<dbReference type="AlphaFoldDB" id="A0A7L4YQ37"/>
<evidence type="ECO:0000313" key="12">
    <source>
        <dbReference type="EMBL" id="QHC01240.1"/>
    </source>
</evidence>
<dbReference type="HAMAP" id="MF_00772">
    <property type="entry name" value="OGT"/>
    <property type="match status" value="1"/>
</dbReference>
<comment type="subcellular location">
    <subcellularLocation>
        <location evidence="9">Cytoplasm</location>
    </subcellularLocation>
</comment>
<dbReference type="Gene3D" id="3.30.160.70">
    <property type="entry name" value="Methylated DNA-protein cysteine methyltransferase domain"/>
    <property type="match status" value="1"/>
</dbReference>
<dbReference type="RefSeq" id="WP_159546377.1">
    <property type="nucleotide sequence ID" value="NZ_CP047156.1"/>
</dbReference>
<feature type="domain" description="Methylguanine DNA methyltransferase ribonuclease-like" evidence="11">
    <location>
        <begin position="10"/>
        <end position="77"/>
    </location>
</feature>
<evidence type="ECO:0000256" key="5">
    <source>
        <dbReference type="ARBA" id="ARBA00022679"/>
    </source>
</evidence>
<gene>
    <name evidence="12" type="ORF">EK0264_13700</name>
</gene>
<comment type="similarity">
    <text evidence="2 9">Belongs to the MGMT family.</text>
</comment>
<evidence type="ECO:0000313" key="13">
    <source>
        <dbReference type="Proteomes" id="UP000463857"/>
    </source>
</evidence>
<comment type="function">
    <text evidence="9">Involved in the cellular defense against the biological effects of O6-methylguanine (O6-MeG) and O4-methylthymine (O4-MeT) in DNA. Repairs the methylated nucleobase in DNA by stoichiometrically transferring the methyl group to a cysteine residue in the enzyme. This is a suicide reaction: the enzyme is irreversibly inactivated.</text>
</comment>
<dbReference type="SUPFAM" id="SSF46767">
    <property type="entry name" value="Methylated DNA-protein cysteine methyltransferase, C-terminal domain"/>
    <property type="match status" value="1"/>
</dbReference>
<proteinExistence type="inferred from homology"/>
<feature type="active site" description="Nucleophile; methyl group acceptor" evidence="9">
    <location>
        <position position="132"/>
    </location>
</feature>
<keyword evidence="3 9" id="KW-0963">Cytoplasm</keyword>
<accession>A0A7L4YQ37</accession>
<dbReference type="Gene3D" id="1.10.10.10">
    <property type="entry name" value="Winged helix-like DNA-binding domain superfamily/Winged helix DNA-binding domain"/>
    <property type="match status" value="1"/>
</dbReference>
<keyword evidence="4 9" id="KW-0489">Methyltransferase</keyword>
<keyword evidence="6 9" id="KW-0227">DNA damage</keyword>
<evidence type="ECO:0000256" key="4">
    <source>
        <dbReference type="ARBA" id="ARBA00022603"/>
    </source>
</evidence>
<dbReference type="InterPro" id="IPR036217">
    <property type="entry name" value="MethylDNA_cys_MeTrfase_DNAb"/>
</dbReference>
<dbReference type="Pfam" id="PF02870">
    <property type="entry name" value="Methyltransf_1N"/>
    <property type="match status" value="1"/>
</dbReference>
<dbReference type="InterPro" id="IPR036388">
    <property type="entry name" value="WH-like_DNA-bd_sf"/>
</dbReference>
<dbReference type="InterPro" id="IPR023546">
    <property type="entry name" value="MGMT"/>
</dbReference>
<evidence type="ECO:0000256" key="8">
    <source>
        <dbReference type="ARBA" id="ARBA00049348"/>
    </source>
</evidence>
<keyword evidence="5 9" id="KW-0808">Transferase</keyword>
<evidence type="ECO:0000256" key="7">
    <source>
        <dbReference type="ARBA" id="ARBA00023204"/>
    </source>
</evidence>
<dbReference type="InterPro" id="IPR008332">
    <property type="entry name" value="MethylG_MeTrfase_N"/>
</dbReference>
<dbReference type="SUPFAM" id="SSF53155">
    <property type="entry name" value="Methylated DNA-protein cysteine methyltransferase domain"/>
    <property type="match status" value="1"/>
</dbReference>
<dbReference type="InterPro" id="IPR014048">
    <property type="entry name" value="MethylDNA_cys_MeTrfase_DNA-bd"/>
</dbReference>
<dbReference type="OrthoDB" id="9802228at2"/>
<dbReference type="Proteomes" id="UP000463857">
    <property type="component" value="Chromosome"/>
</dbReference>
<evidence type="ECO:0000259" key="11">
    <source>
        <dbReference type="Pfam" id="PF02870"/>
    </source>
</evidence>
<keyword evidence="7 9" id="KW-0234">DNA repair</keyword>
<dbReference type="PROSITE" id="PS00374">
    <property type="entry name" value="MGMT"/>
    <property type="match status" value="1"/>
</dbReference>
<name>A0A7L4YQ37_9ACTN</name>
<evidence type="ECO:0000256" key="6">
    <source>
        <dbReference type="ARBA" id="ARBA00022763"/>
    </source>
</evidence>
<dbReference type="Pfam" id="PF01035">
    <property type="entry name" value="DNA_binding_1"/>
    <property type="match status" value="1"/>
</dbReference>
<evidence type="ECO:0000256" key="2">
    <source>
        <dbReference type="ARBA" id="ARBA00008711"/>
    </source>
</evidence>
<evidence type="ECO:0000256" key="1">
    <source>
        <dbReference type="ARBA" id="ARBA00001286"/>
    </source>
</evidence>
<sequence length="168" mass="18075">MSTTIARSHEVIDSPIGPLTVVASDAGVCGLYMQEHRWPVSEQQAGRRVAGAAGVAADQLAAYFAGELTDFDVPLDLHGTDFQLRVWNALRQIPYGHTRSYLQQSQVIGDVRAIRAVGTANGRNPVSIIVPCHRVVGSDGSLTGYGGGVERKRFLLDLESRVAGETLF</sequence>
<dbReference type="FunCoup" id="A0A7L4YQ37">
    <property type="interactions" value="43"/>
</dbReference>
<dbReference type="InterPro" id="IPR036631">
    <property type="entry name" value="MGMT_N_sf"/>
</dbReference>
<dbReference type="KEGG" id="eke:EK0264_13700"/>
<dbReference type="PANTHER" id="PTHR10815:SF5">
    <property type="entry name" value="METHYLATED-DNA--PROTEIN-CYSTEINE METHYLTRANSFERASE"/>
    <property type="match status" value="1"/>
</dbReference>
<dbReference type="GO" id="GO:0005737">
    <property type="term" value="C:cytoplasm"/>
    <property type="evidence" value="ECO:0007669"/>
    <property type="project" value="UniProtKB-SubCell"/>
</dbReference>
<comment type="catalytic activity">
    <reaction evidence="8 9">
        <text>a 6-O-methyl-2'-deoxyguanosine in DNA + L-cysteinyl-[protein] = S-methyl-L-cysteinyl-[protein] + a 2'-deoxyguanosine in DNA</text>
        <dbReference type="Rhea" id="RHEA:24000"/>
        <dbReference type="Rhea" id="RHEA-COMP:10131"/>
        <dbReference type="Rhea" id="RHEA-COMP:10132"/>
        <dbReference type="Rhea" id="RHEA-COMP:11367"/>
        <dbReference type="Rhea" id="RHEA-COMP:11368"/>
        <dbReference type="ChEBI" id="CHEBI:29950"/>
        <dbReference type="ChEBI" id="CHEBI:82612"/>
        <dbReference type="ChEBI" id="CHEBI:85445"/>
        <dbReference type="ChEBI" id="CHEBI:85448"/>
        <dbReference type="EC" id="2.1.1.63"/>
    </reaction>
</comment>
<evidence type="ECO:0000256" key="3">
    <source>
        <dbReference type="ARBA" id="ARBA00022490"/>
    </source>
</evidence>
<dbReference type="GO" id="GO:0032259">
    <property type="term" value="P:methylation"/>
    <property type="evidence" value="ECO:0007669"/>
    <property type="project" value="UniProtKB-KW"/>
</dbReference>
<keyword evidence="13" id="KW-1185">Reference proteome</keyword>
<protein>
    <recommendedName>
        <fullName evidence="9">Methylated-DNA--protein-cysteine methyltransferase</fullName>
        <ecNumber evidence="9">2.1.1.63</ecNumber>
    </recommendedName>
    <alternativeName>
        <fullName evidence="9">6-O-methylguanine-DNA methyltransferase</fullName>
        <shortName evidence="9">MGMT</shortName>
    </alternativeName>
    <alternativeName>
        <fullName evidence="9">O-6-methylguanine-DNA-alkyltransferase</fullName>
    </alternativeName>
</protein>
<dbReference type="NCBIfam" id="TIGR00589">
    <property type="entry name" value="ogt"/>
    <property type="match status" value="1"/>
</dbReference>
<dbReference type="FunFam" id="1.10.10.10:FF:000214">
    <property type="entry name" value="Methylated-DNA--protein-cysteine methyltransferase"/>
    <property type="match status" value="1"/>
</dbReference>